<dbReference type="SUPFAM" id="SSF55486">
    <property type="entry name" value="Metalloproteases ('zincins'), catalytic domain"/>
    <property type="match status" value="1"/>
</dbReference>
<dbReference type="PROSITE" id="PS50222">
    <property type="entry name" value="EF_HAND_2"/>
    <property type="match status" value="1"/>
</dbReference>
<accession>A0A3Q0KX61</accession>
<reference evidence="5" key="1">
    <citation type="submission" date="2002-12" db="EMBL/GenBank/DDBJ databases">
        <title>Complete genome sequence of Vibrio vulnificus CMCP6.</title>
        <authorList>
            <person name="Rhee J.H."/>
            <person name="Kim S.Y."/>
            <person name="Chung S.S."/>
            <person name="Kim J.J."/>
            <person name="Moon Y.H."/>
            <person name="Jeong H."/>
            <person name="Choy H.E."/>
        </authorList>
    </citation>
    <scope>NUCLEOTIDE SEQUENCE [LARGE SCALE GENOMIC DNA]</scope>
    <source>
        <strain evidence="5">CMCP6</strain>
    </source>
</reference>
<feature type="chain" id="PRO_5018281778" description="EF-hand domain-containing protein" evidence="2">
    <location>
        <begin position="26"/>
        <end position="1286"/>
    </location>
</feature>
<reference evidence="4 5" key="3">
    <citation type="journal article" date="2011" name="Mol. Syst. Biol.">
        <title>Integrative genome-scale metabolic analysis of Vibrio vulnificus for drug targeting and discovery.</title>
        <authorList>
            <person name="Kim H.U."/>
            <person name="Kim S.Y."/>
            <person name="Jeong H."/>
            <person name="Kim T.Y."/>
            <person name="Kim J.J."/>
            <person name="Choy H.E."/>
            <person name="Yi K.Y."/>
            <person name="Rhee J.H."/>
            <person name="Lee S.Y."/>
        </authorList>
    </citation>
    <scope>NUCLEOTIDE SEQUENCE [LARGE SCALE GENOMIC DNA]</scope>
    <source>
        <strain evidence="4 5">CMCP6</strain>
    </source>
</reference>
<keyword evidence="2" id="KW-0732">Signal</keyword>
<dbReference type="EMBL" id="AE016796">
    <property type="protein sequence ID" value="AAO07057.2"/>
    <property type="molecule type" value="Genomic_DNA"/>
</dbReference>
<dbReference type="PIRSF" id="PIRSF036597">
    <property type="entry name" value="Protse_InhA_rel"/>
    <property type="match status" value="1"/>
</dbReference>
<protein>
    <recommendedName>
        <fullName evidence="3">EF-hand domain-containing protein</fullName>
    </recommendedName>
</protein>
<dbReference type="Pfam" id="PF22352">
    <property type="entry name" value="K319L-like_PKD"/>
    <property type="match status" value="1"/>
</dbReference>
<dbReference type="InterPro" id="IPR008757">
    <property type="entry name" value="Peptidase_M6-like_domain"/>
</dbReference>
<gene>
    <name evidence="4" type="ordered locus">VV2_0082</name>
</gene>
<feature type="signal peptide" evidence="2">
    <location>
        <begin position="1"/>
        <end position="25"/>
    </location>
</feature>
<dbReference type="Pfam" id="PF05547">
    <property type="entry name" value="Peptidase_M6"/>
    <property type="match status" value="1"/>
</dbReference>
<dbReference type="InterPro" id="IPR002048">
    <property type="entry name" value="EF_hand_dom"/>
</dbReference>
<evidence type="ECO:0000256" key="1">
    <source>
        <dbReference type="SAM" id="MobiDB-lite"/>
    </source>
</evidence>
<dbReference type="NCBIfam" id="TIGR03296">
    <property type="entry name" value="M6dom_TIGR03296"/>
    <property type="match status" value="1"/>
</dbReference>
<feature type="region of interest" description="Disordered" evidence="1">
    <location>
        <begin position="1241"/>
        <end position="1264"/>
    </location>
</feature>
<dbReference type="Gene3D" id="2.60.40.10">
    <property type="entry name" value="Immunoglobulins"/>
    <property type="match status" value="2"/>
</dbReference>
<dbReference type="Gene3D" id="2.60.40.3440">
    <property type="match status" value="1"/>
</dbReference>
<proteinExistence type="predicted"/>
<reference evidence="4 5" key="2">
    <citation type="journal article" date="2003" name="Infect. Immun.">
        <title>Characterization and pathogenic significance of Vibrio vulnificus antigens preferentially expressed in septicemic patients.</title>
        <authorList>
            <person name="Kim Y.R."/>
            <person name="Lee S.E."/>
            <person name="Kim C.M."/>
            <person name="Kim S.Y."/>
            <person name="Shin E.K."/>
            <person name="Shin D.H."/>
            <person name="Chung S.S."/>
            <person name="Choy H.E."/>
            <person name="Progulske-Fox A."/>
            <person name="Hillman J.D."/>
            <person name="Handfield M."/>
            <person name="Rhee J.H."/>
        </authorList>
    </citation>
    <scope>NUCLEOTIDE SEQUENCE [LARGE SCALE GENOMIC DNA]</scope>
    <source>
        <strain evidence="4 5">CMCP6</strain>
    </source>
</reference>
<dbReference type="RefSeq" id="WP_011081069.1">
    <property type="nucleotide sequence ID" value="NC_004460.2"/>
</dbReference>
<evidence type="ECO:0000313" key="4">
    <source>
        <dbReference type="EMBL" id="AAO07057.2"/>
    </source>
</evidence>
<dbReference type="GO" id="GO:0006508">
    <property type="term" value="P:proteolysis"/>
    <property type="evidence" value="ECO:0007669"/>
    <property type="project" value="InterPro"/>
</dbReference>
<dbReference type="Proteomes" id="UP000002275">
    <property type="component" value="Chromosome II"/>
</dbReference>
<dbReference type="GO" id="GO:0005509">
    <property type="term" value="F:calcium ion binding"/>
    <property type="evidence" value="ECO:0007669"/>
    <property type="project" value="InterPro"/>
</dbReference>
<dbReference type="GO" id="GO:0008233">
    <property type="term" value="F:peptidase activity"/>
    <property type="evidence" value="ECO:0007669"/>
    <property type="project" value="InterPro"/>
</dbReference>
<dbReference type="InterPro" id="IPR012045">
    <property type="entry name" value="Pept_M6_InhA-rel"/>
</dbReference>
<name>A0A3Q0KX61_VIBVU</name>
<feature type="domain" description="EF-hand" evidence="3">
    <location>
        <begin position="248"/>
        <end position="271"/>
    </location>
</feature>
<evidence type="ECO:0000313" key="5">
    <source>
        <dbReference type="Proteomes" id="UP000002275"/>
    </source>
</evidence>
<evidence type="ECO:0000256" key="2">
    <source>
        <dbReference type="SAM" id="SignalP"/>
    </source>
</evidence>
<dbReference type="KEGG" id="vvu:VV2_0082"/>
<dbReference type="InterPro" id="IPR013783">
    <property type="entry name" value="Ig-like_fold"/>
</dbReference>
<organism evidence="4 5">
    <name type="scientific">Vibrio vulnificus (strain CMCP6)</name>
    <dbReference type="NCBI Taxonomy" id="216895"/>
    <lineage>
        <taxon>Bacteria</taxon>
        <taxon>Pseudomonadati</taxon>
        <taxon>Pseudomonadota</taxon>
        <taxon>Gammaproteobacteria</taxon>
        <taxon>Vibrionales</taxon>
        <taxon>Vibrionaceae</taxon>
        <taxon>Vibrio</taxon>
    </lineage>
</organism>
<sequence length="1286" mass="141854">MSLKIKKAKIGIAISSLLSSISLNATTLPSPDWHEFTMSDGSVREMRLMGNQALAWYQDREGTIYLYQGDTWYYGKYAEFDGEGRVVSTDVVVTQASQSPAASNSSLHPVKPARISFDEGYSSDINTTEHHAVALRIRQADQPVTQPLLVVQVSFNDEVMVNDFTNRIFGQDGQSVRDYFLKNSYNKYVVTPARETQGTANDGVINISLDMAHPDCHSKEDNTCTTRQRAIFTAAYAELDQYIDLSTYDSNGDGFIKPSELSVMFVFAGYDAAAGGNRRPYIWPHKFAHNNETIDGVTINAYCLFADFQGDHQSTMGVIAHELGHLMLGLPDLYSYEHDGSIGHWGLMGGGSWGRKPGDLYSGDTPVNMTAWSKEASGFLEPDVLNSNQSYTVNTSQGESVIYLDPYLQKMGPRLYLQNRRKVDYDRALQGEGLLATSVVIDNKFNSTGPMQVQIFQADGLDELNAGGWSDNGDVFPGSSNVTLLSDDSTPSLRLNTAGRNTGITISDIVSTNQHSTLTLQLPDQRGKHAWMTSFARQYTQYDRRINALGFAVDVHFENTSLDGIHFYAQKSDQTQPMEYKVTKYPYQTNWRGDVTFKAEDGVEIARGQLNSDGGRAMFPQPFALTQERHLIVVELTNAIPEFSTSYYDAYLSDGIRKEQFYADNTTLQGGRMNSSRGRNFPFAALLQTQVNPLPQALDDQFQVTQGQSIQLNLMNNDTNLMPGHSFQVELMTQPSKGTVNGKEYQADLGAEGVDEFQYRLRDSEGNVSNTAKVSVTVLAINKPPVISAKVVNDVVYVGGLVELSVDKVEDEDSKAFSYQWQQISGPKVTLRNGQQKTSSFVVPEGVTASDVMHFKVTVTDDAQNEVSQNVEVKVNNHQPEAQNDHGQIKAGEVNRFRVLDNDIEKDGETLTLTRIVSQQGLGKASLSGNEIEFSAPATFGSETSTTVTYEIKDPQGLMSQATLIIQFVKPKTLVIDNITLEGREDESVILNLQQLAGKGGEVKIVELPKNGLIHNGQYVPQANFAGKDSFTFQVTNAEGTTSNIATVSINILPVNDLHTFSVKASKLQVSADERIELSVVQLKDIDSSNHQFNWKQVSGRKATILNADKSVAIVVIPSQSVGNEKLVFSATVRDEQGEAVTHSLTLTVHATTPSVKQGKLKLKFGNSLNVKPLESEYKGKFQLRITRPAEHGEVQIVNQELIYQAPSQTALTMIDRFNYEVLFDNGESKQGWFEIELSPTSTISGQNDDADNPPTGDSGGEDAGSLGFGSAWLMAFVLLWRRRNS</sequence>
<dbReference type="Pfam" id="PF17963">
    <property type="entry name" value="Big_9"/>
    <property type="match status" value="3"/>
</dbReference>
<evidence type="ECO:0000259" key="3">
    <source>
        <dbReference type="PROSITE" id="PS50222"/>
    </source>
</evidence>